<comment type="caution">
    <text evidence="1">The sequence shown here is derived from an EMBL/GenBank/DDBJ whole genome shotgun (WGS) entry which is preliminary data.</text>
</comment>
<dbReference type="Proteomes" id="UP000886595">
    <property type="component" value="Unassembled WGS sequence"/>
</dbReference>
<dbReference type="EMBL" id="JAAMPC010001080">
    <property type="protein sequence ID" value="KAG2241350.1"/>
    <property type="molecule type" value="Genomic_DNA"/>
</dbReference>
<keyword evidence="2" id="KW-1185">Reference proteome</keyword>
<protein>
    <submittedName>
        <fullName evidence="1">Uncharacterized protein</fullName>
    </submittedName>
</protein>
<evidence type="ECO:0000313" key="2">
    <source>
        <dbReference type="Proteomes" id="UP000886595"/>
    </source>
</evidence>
<gene>
    <name evidence="1" type="ORF">Bca52824_096666</name>
</gene>
<dbReference type="AlphaFoldDB" id="A0A8X7TGL7"/>
<dbReference type="OrthoDB" id="1087855at2759"/>
<organism evidence="1 2">
    <name type="scientific">Brassica carinata</name>
    <name type="common">Ethiopian mustard</name>
    <name type="synonym">Abyssinian cabbage</name>
    <dbReference type="NCBI Taxonomy" id="52824"/>
    <lineage>
        <taxon>Eukaryota</taxon>
        <taxon>Viridiplantae</taxon>
        <taxon>Streptophyta</taxon>
        <taxon>Embryophyta</taxon>
        <taxon>Tracheophyta</taxon>
        <taxon>Spermatophyta</taxon>
        <taxon>Magnoliopsida</taxon>
        <taxon>eudicotyledons</taxon>
        <taxon>Gunneridae</taxon>
        <taxon>Pentapetalae</taxon>
        <taxon>rosids</taxon>
        <taxon>malvids</taxon>
        <taxon>Brassicales</taxon>
        <taxon>Brassicaceae</taxon>
        <taxon>Brassiceae</taxon>
        <taxon>Brassica</taxon>
    </lineage>
</organism>
<evidence type="ECO:0000313" key="1">
    <source>
        <dbReference type="EMBL" id="KAG2241350.1"/>
    </source>
</evidence>
<name>A0A8X7TGL7_BRACI</name>
<proteinExistence type="predicted"/>
<reference evidence="1 2" key="1">
    <citation type="submission" date="2020-02" db="EMBL/GenBank/DDBJ databases">
        <authorList>
            <person name="Ma Q."/>
            <person name="Huang Y."/>
            <person name="Song X."/>
            <person name="Pei D."/>
        </authorList>
    </citation>
    <scope>NUCLEOTIDE SEQUENCE [LARGE SCALE GENOMIC DNA]</scope>
    <source>
        <strain evidence="1">Sxm20200214</strain>
        <tissue evidence="1">Leaf</tissue>
    </source>
</reference>
<accession>A0A8X7TGL7</accession>
<feature type="non-terminal residue" evidence="1">
    <location>
        <position position="53"/>
    </location>
</feature>
<sequence length="53" mass="6519">MNLYKHVSKRTSTRDTVELYVQRKAVLKKWFKAYKHNVFLTTMCKDFNFHFSM</sequence>